<dbReference type="GO" id="GO:0006352">
    <property type="term" value="P:DNA-templated transcription initiation"/>
    <property type="evidence" value="ECO:0007669"/>
    <property type="project" value="InterPro"/>
</dbReference>
<reference evidence="3 4" key="1">
    <citation type="submission" date="2019-01" db="EMBL/GenBank/DDBJ databases">
        <title>Nuclear Genome Assembly of the Microalgal Biofuel strain Nannochloropsis salina CCMP1776.</title>
        <authorList>
            <person name="Hovde B."/>
        </authorList>
    </citation>
    <scope>NUCLEOTIDE SEQUENCE [LARGE SCALE GENOMIC DNA]</scope>
    <source>
        <strain evidence="3 4">CCMP1776</strain>
    </source>
</reference>
<keyword evidence="4" id="KW-1185">Reference proteome</keyword>
<dbReference type="Gene3D" id="3.40.50.2060">
    <property type="match status" value="1"/>
</dbReference>
<dbReference type="Gene3D" id="3.40.50.1910">
    <property type="match status" value="2"/>
</dbReference>
<dbReference type="InterPro" id="IPR001619">
    <property type="entry name" value="Sec1-like"/>
</dbReference>
<feature type="compositionally biased region" description="Gly residues" evidence="2">
    <location>
        <begin position="67"/>
        <end position="76"/>
    </location>
</feature>
<dbReference type="OrthoDB" id="10262287at2759"/>
<dbReference type="EMBL" id="SDOX01000019">
    <property type="protein sequence ID" value="TFJ84458.1"/>
    <property type="molecule type" value="Genomic_DNA"/>
</dbReference>
<dbReference type="InterPro" id="IPR027482">
    <property type="entry name" value="Sec1-like_dom2"/>
</dbReference>
<dbReference type="Gene3D" id="3.90.830.10">
    <property type="entry name" value="Syntaxin Binding Protein 1, Chain A, domain 2"/>
    <property type="match status" value="1"/>
</dbReference>
<comment type="similarity">
    <text evidence="1">Belongs to the STXBP/unc-18/SEC1 family.</text>
</comment>
<evidence type="ECO:0000256" key="1">
    <source>
        <dbReference type="ARBA" id="ARBA00009884"/>
    </source>
</evidence>
<feature type="compositionally biased region" description="Gly residues" evidence="2">
    <location>
        <begin position="529"/>
        <end position="546"/>
    </location>
</feature>
<dbReference type="InterPro" id="IPR043154">
    <property type="entry name" value="Sec-1-like_dom1"/>
</dbReference>
<dbReference type="Pfam" id="PF00995">
    <property type="entry name" value="Sec1"/>
    <property type="match status" value="1"/>
</dbReference>
<dbReference type="GO" id="GO:0005634">
    <property type="term" value="C:nucleus"/>
    <property type="evidence" value="ECO:0007669"/>
    <property type="project" value="InterPro"/>
</dbReference>
<dbReference type="InterPro" id="IPR043127">
    <property type="entry name" value="Sec-1-like_dom3a"/>
</dbReference>
<dbReference type="InterPro" id="IPR036045">
    <property type="entry name" value="Sec1-like_sf"/>
</dbReference>
<feature type="compositionally biased region" description="Polar residues" evidence="2">
    <location>
        <begin position="463"/>
        <end position="473"/>
    </location>
</feature>
<dbReference type="Gene3D" id="1.25.40.850">
    <property type="match status" value="1"/>
</dbReference>
<dbReference type="InterPro" id="IPR043155">
    <property type="entry name" value="VPS33_dom3b"/>
</dbReference>
<evidence type="ECO:0000313" key="4">
    <source>
        <dbReference type="Proteomes" id="UP000355283"/>
    </source>
</evidence>
<evidence type="ECO:0000313" key="3">
    <source>
        <dbReference type="EMBL" id="TFJ84458.1"/>
    </source>
</evidence>
<organism evidence="3 4">
    <name type="scientific">Nannochloropsis salina CCMP1776</name>
    <dbReference type="NCBI Taxonomy" id="1027361"/>
    <lineage>
        <taxon>Eukaryota</taxon>
        <taxon>Sar</taxon>
        <taxon>Stramenopiles</taxon>
        <taxon>Ochrophyta</taxon>
        <taxon>Eustigmatophyceae</taxon>
        <taxon>Eustigmatales</taxon>
        <taxon>Monodopsidaceae</taxon>
        <taxon>Microchloropsis</taxon>
        <taxon>Microchloropsis salina</taxon>
    </lineage>
</organism>
<feature type="region of interest" description="Disordered" evidence="2">
    <location>
        <begin position="456"/>
        <end position="475"/>
    </location>
</feature>
<gene>
    <name evidence="3" type="ORF">NSK_004443</name>
</gene>
<feature type="region of interest" description="Disordered" evidence="2">
    <location>
        <begin position="527"/>
        <end position="553"/>
    </location>
</feature>
<dbReference type="Pfam" id="PF03540">
    <property type="entry name" value="TAF10"/>
    <property type="match status" value="1"/>
</dbReference>
<dbReference type="SUPFAM" id="SSF56815">
    <property type="entry name" value="Sec1/munc18-like (SM) proteins"/>
    <property type="match status" value="1"/>
</dbReference>
<feature type="region of interest" description="Disordered" evidence="2">
    <location>
        <begin position="179"/>
        <end position="214"/>
    </location>
</feature>
<feature type="region of interest" description="Disordered" evidence="2">
    <location>
        <begin position="20"/>
        <end position="85"/>
    </location>
</feature>
<feature type="compositionally biased region" description="Basic and acidic residues" evidence="2">
    <location>
        <begin position="179"/>
        <end position="189"/>
    </location>
</feature>
<dbReference type="AlphaFoldDB" id="A0A4D9D766"/>
<dbReference type="PANTHER" id="PTHR11679">
    <property type="entry name" value="VESICLE PROTEIN SORTING-ASSOCIATED"/>
    <property type="match status" value="1"/>
</dbReference>
<dbReference type="CDD" id="cd07982">
    <property type="entry name" value="HFD_TAF10"/>
    <property type="match status" value="1"/>
</dbReference>
<accession>A0A4D9D766</accession>
<evidence type="ECO:0000256" key="2">
    <source>
        <dbReference type="SAM" id="MobiDB-lite"/>
    </source>
</evidence>
<dbReference type="GO" id="GO:0016192">
    <property type="term" value="P:vesicle-mediated transport"/>
    <property type="evidence" value="ECO:0007669"/>
    <property type="project" value="InterPro"/>
</dbReference>
<dbReference type="PRINTS" id="PR01443">
    <property type="entry name" value="TFIID30KDSUB"/>
</dbReference>
<proteinExistence type="inferred from homology"/>
<dbReference type="InterPro" id="IPR003923">
    <property type="entry name" value="TAF10"/>
</dbReference>
<name>A0A4D9D766_9STRA</name>
<comment type="caution">
    <text evidence="3">The sequence shown here is derived from an EMBL/GenBank/DDBJ whole genome shotgun (WGS) entry which is preliminary data.</text>
</comment>
<dbReference type="Proteomes" id="UP000355283">
    <property type="component" value="Unassembled WGS sequence"/>
</dbReference>
<sequence>MINVLFYTLKQEHGWLPSVMSGQRADGRHEEVEEGGVKAEGVRDRSNDNDMEQTGPTQVLESVRSGAGSGIGGPGQGERNHGLDPRELAPFLNALDQYHPTIPEEVTAYFLQQGGVTVTDSKIKKLVSLAAEKLVSEIVHDTTTYSRMKDQDGDILKMEDLRESLGKYGVEKFKIRATEEEKKEEEGGKKPVLGAAPQNTASARTAPSTLEDSAIPLSKLRSQGRKELLDVLQAARGRKALVLDTALRGLLAHIVPEGTNFLRQHGVVHLCRGLQTELTFVTPEGRDDEPDNILYFVRPSLSNMRMLSAQLKKWNIKRQMGGGRKALTRSASGSGSGGGPYQPKECRHLLYFVPHKTFLCEQALSDEGVLECFAEVGECHLDLFPLDTDLVSLEIDTSFKDTYVDGDSTMLTTVARSLQKLEENFGVIPHIKAKGTHAAVALQRFFNLKRQQEEEKRGDEFATTMTPSSSHRGTSAPEIDTLVLLDRAVDLVTPLLTPLTYEGLLNECLGIQHGAIKVDPSLVGDTDDTGGGRGRVIGRGTAGGAGKEGKGEPVSVALNSNDSLYAEIRDLHLEVLGLQLNEKAMEMRQTYARVKEETRDGSLNEIHDVVKSIPALQQKYKGLNLHINIAEFLKPTTGHVRFQQRWQLERSMLEGETRYEDVEEMVAAYEPVDQVLRLLALQSLTAGGIKASKYELLKREIIQSYGYEYLFALTNMEQAGLLRKADLQLSNVMFGSIGASSFSSTGGSGNAWASLRRLLRLVKENVNTQVPDDIAYVSSGYAPLSVRLLQLIQKPGWASCSDVFKFLPGPTLECTQTQENTRRGGAPLSFMQELDRLLGTACSGTDGDIGGRPQPSVTPVTQHLGLSAAETGGKTLPNGKTVMMVYFIGGVSFMEIAAMRYLSRHKDFPYSIIVCTTKLIGGNVFIESVFENFRNYLGRS</sequence>
<feature type="compositionally biased region" description="Polar residues" evidence="2">
    <location>
        <begin position="197"/>
        <end position="211"/>
    </location>
</feature>
<protein>
    <submittedName>
        <fullName evidence="3">Uncharacterized protein</fullName>
    </submittedName>
</protein>
<feature type="compositionally biased region" description="Basic and acidic residues" evidence="2">
    <location>
        <begin position="25"/>
        <end position="48"/>
    </location>
</feature>